<evidence type="ECO:0000313" key="2">
    <source>
        <dbReference type="Proteomes" id="UP000586947"/>
    </source>
</evidence>
<gene>
    <name evidence="1" type="ORF">HNR20_003174</name>
</gene>
<organism evidence="1 2">
    <name type="scientific">Micromonospora parathelypteridis</name>
    <dbReference type="NCBI Taxonomy" id="1839617"/>
    <lineage>
        <taxon>Bacteria</taxon>
        <taxon>Bacillati</taxon>
        <taxon>Actinomycetota</taxon>
        <taxon>Actinomycetes</taxon>
        <taxon>Micromonosporales</taxon>
        <taxon>Micromonosporaceae</taxon>
        <taxon>Micromonospora</taxon>
    </lineage>
</organism>
<name>A0A840W324_9ACTN</name>
<reference evidence="1 2" key="1">
    <citation type="submission" date="2020-08" db="EMBL/GenBank/DDBJ databases">
        <title>Sequencing the genomes of 1000 actinobacteria strains.</title>
        <authorList>
            <person name="Klenk H.-P."/>
        </authorList>
    </citation>
    <scope>NUCLEOTIDE SEQUENCE [LARGE SCALE GENOMIC DNA]</scope>
    <source>
        <strain evidence="1 2">DSM 103125</strain>
    </source>
</reference>
<proteinExistence type="predicted"/>
<comment type="caution">
    <text evidence="1">The sequence shown here is derived from an EMBL/GenBank/DDBJ whole genome shotgun (WGS) entry which is preliminary data.</text>
</comment>
<evidence type="ECO:0000313" key="1">
    <source>
        <dbReference type="EMBL" id="MBB5478669.1"/>
    </source>
</evidence>
<dbReference type="EMBL" id="JACHDP010000001">
    <property type="protein sequence ID" value="MBB5478669.1"/>
    <property type="molecule type" value="Genomic_DNA"/>
</dbReference>
<sequence>MPASICCKILLAMLFTVTHPGFISHADQRRPDDTVYNDYYRSIWSAYDSGAGGVFATGPTDPAVIG</sequence>
<dbReference type="AlphaFoldDB" id="A0A840W324"/>
<dbReference type="Proteomes" id="UP000586947">
    <property type="component" value="Unassembled WGS sequence"/>
</dbReference>
<accession>A0A840W324</accession>
<protein>
    <submittedName>
        <fullName evidence="1">Uncharacterized protein</fullName>
    </submittedName>
</protein>
<keyword evidence="2" id="KW-1185">Reference proteome</keyword>